<proteinExistence type="predicted"/>
<evidence type="ECO:0000256" key="1">
    <source>
        <dbReference type="SAM" id="MobiDB-lite"/>
    </source>
</evidence>
<gene>
    <name evidence="2" type="ORF">QYT958_LOCUS34899</name>
</gene>
<sequence length="257" mass="28180">ELIDISPSPPSIDNEPTIVSLSPSPPPPVVRIASPLTVSKTKETPRKKKHSQERNGESSTNNIKKKKIKTDDKSPSDGKSDDIISIPTPKEKGTRKLRARRPNPKYSAEQFETGDIEIIEPSSPPPLSSPSAMSKPKRNRSLKSSTSFEQEQLDTPSSPCTTSALNETATSVGDISPEYETLVPSPVMEQQPPAPQEQSEKIDERSRTPSPTIVNKKKSASPRRLRPRKQNERSSTADNQNETTTTTTTDVSTRTST</sequence>
<dbReference type="Proteomes" id="UP000663848">
    <property type="component" value="Unassembled WGS sequence"/>
</dbReference>
<feature type="compositionally biased region" description="Low complexity" evidence="1">
    <location>
        <begin position="243"/>
        <end position="257"/>
    </location>
</feature>
<comment type="caution">
    <text evidence="2">The sequence shown here is derived from an EMBL/GenBank/DDBJ whole genome shotgun (WGS) entry which is preliminary data.</text>
</comment>
<feature type="compositionally biased region" description="Basic and acidic residues" evidence="1">
    <location>
        <begin position="69"/>
        <end position="82"/>
    </location>
</feature>
<reference evidence="2" key="1">
    <citation type="submission" date="2021-02" db="EMBL/GenBank/DDBJ databases">
        <authorList>
            <person name="Nowell W R."/>
        </authorList>
    </citation>
    <scope>NUCLEOTIDE SEQUENCE</scope>
</reference>
<feature type="compositionally biased region" description="Polar residues" evidence="1">
    <location>
        <begin position="233"/>
        <end position="242"/>
    </location>
</feature>
<feature type="compositionally biased region" description="Basic and acidic residues" evidence="1">
    <location>
        <begin position="198"/>
        <end position="207"/>
    </location>
</feature>
<feature type="region of interest" description="Disordered" evidence="1">
    <location>
        <begin position="1"/>
        <end position="257"/>
    </location>
</feature>
<organism evidence="2 3">
    <name type="scientific">Rotaria socialis</name>
    <dbReference type="NCBI Taxonomy" id="392032"/>
    <lineage>
        <taxon>Eukaryota</taxon>
        <taxon>Metazoa</taxon>
        <taxon>Spiralia</taxon>
        <taxon>Gnathifera</taxon>
        <taxon>Rotifera</taxon>
        <taxon>Eurotatoria</taxon>
        <taxon>Bdelloidea</taxon>
        <taxon>Philodinida</taxon>
        <taxon>Philodinidae</taxon>
        <taxon>Rotaria</taxon>
    </lineage>
</organism>
<feature type="non-terminal residue" evidence="2">
    <location>
        <position position="1"/>
    </location>
</feature>
<feature type="non-terminal residue" evidence="2">
    <location>
        <position position="257"/>
    </location>
</feature>
<dbReference type="EMBL" id="CAJOBR010025689">
    <property type="protein sequence ID" value="CAF4967710.1"/>
    <property type="molecule type" value="Genomic_DNA"/>
</dbReference>
<dbReference type="AlphaFoldDB" id="A0A821YVX0"/>
<feature type="compositionally biased region" description="Polar residues" evidence="1">
    <location>
        <begin position="142"/>
        <end position="173"/>
    </location>
</feature>
<accession>A0A821YVX0</accession>
<protein>
    <submittedName>
        <fullName evidence="2">Uncharacterized protein</fullName>
    </submittedName>
</protein>
<name>A0A821YVX0_9BILA</name>
<evidence type="ECO:0000313" key="3">
    <source>
        <dbReference type="Proteomes" id="UP000663848"/>
    </source>
</evidence>
<feature type="compositionally biased region" description="Basic residues" evidence="1">
    <location>
        <begin position="215"/>
        <end position="228"/>
    </location>
</feature>
<evidence type="ECO:0000313" key="2">
    <source>
        <dbReference type="EMBL" id="CAF4967710.1"/>
    </source>
</evidence>